<dbReference type="SMART" id="SM00385">
    <property type="entry name" value="CYCLIN"/>
    <property type="match status" value="2"/>
</dbReference>
<dbReference type="VEuPathDB" id="FungiDB:F503_00616"/>
<dbReference type="STRING" id="1262450.S3C2Y6"/>
<feature type="coiled-coil region" evidence="5">
    <location>
        <begin position="263"/>
        <end position="290"/>
    </location>
</feature>
<dbReference type="InterPro" id="IPR039361">
    <property type="entry name" value="Cyclin"/>
</dbReference>
<feature type="domain" description="Cyclin-like" evidence="7">
    <location>
        <begin position="539"/>
        <end position="620"/>
    </location>
</feature>
<evidence type="ECO:0000259" key="8">
    <source>
        <dbReference type="SMART" id="SM01332"/>
    </source>
</evidence>
<dbReference type="PANTHER" id="PTHR10177">
    <property type="entry name" value="CYCLINS"/>
    <property type="match status" value="1"/>
</dbReference>
<evidence type="ECO:0000313" key="10">
    <source>
        <dbReference type="Proteomes" id="UP000016923"/>
    </source>
</evidence>
<evidence type="ECO:0000256" key="6">
    <source>
        <dbReference type="SAM" id="MobiDB-lite"/>
    </source>
</evidence>
<evidence type="ECO:0000256" key="4">
    <source>
        <dbReference type="RuleBase" id="RU000383"/>
    </source>
</evidence>
<feature type="region of interest" description="Disordered" evidence="6">
    <location>
        <begin position="1"/>
        <end position="22"/>
    </location>
</feature>
<dbReference type="OrthoDB" id="5590282at2759"/>
<name>S3C2Y6_OPHP1</name>
<dbReference type="FunFam" id="1.10.472.10:FF:000001">
    <property type="entry name" value="G2/mitotic-specific cyclin"/>
    <property type="match status" value="1"/>
</dbReference>
<feature type="domain" description="Cyclin-like" evidence="7">
    <location>
        <begin position="442"/>
        <end position="526"/>
    </location>
</feature>
<dbReference type="SMART" id="SM01332">
    <property type="entry name" value="Cyclin_C"/>
    <property type="match status" value="1"/>
</dbReference>
<dbReference type="HOGENOM" id="CLU_020695_9_1_1"/>
<dbReference type="InterPro" id="IPR048258">
    <property type="entry name" value="Cyclins_cyclin-box"/>
</dbReference>
<dbReference type="Gene3D" id="1.10.472.10">
    <property type="entry name" value="Cyclin-like"/>
    <property type="match status" value="2"/>
</dbReference>
<dbReference type="CDD" id="cd20568">
    <property type="entry name" value="CYCLIN_CLBs_yeast_rpt1"/>
    <property type="match status" value="1"/>
</dbReference>
<keyword evidence="2 4" id="KW-0195">Cyclin</keyword>
<dbReference type="InterPro" id="IPR006671">
    <property type="entry name" value="Cyclin_N"/>
</dbReference>
<dbReference type="InterPro" id="IPR004367">
    <property type="entry name" value="Cyclin_C-dom"/>
</dbReference>
<keyword evidence="10" id="KW-1185">Reference proteome</keyword>
<evidence type="ECO:0000256" key="3">
    <source>
        <dbReference type="ARBA" id="ARBA00023306"/>
    </source>
</evidence>
<evidence type="ECO:0000313" key="9">
    <source>
        <dbReference type="EMBL" id="EPE07894.1"/>
    </source>
</evidence>
<keyword evidence="1" id="KW-0132">Cell division</keyword>
<feature type="compositionally biased region" description="Polar residues" evidence="6">
    <location>
        <begin position="1"/>
        <end position="19"/>
    </location>
</feature>
<feature type="domain" description="Cyclin C-terminal" evidence="8">
    <location>
        <begin position="535"/>
        <end position="650"/>
    </location>
</feature>
<proteinExistence type="inferred from homology"/>
<gene>
    <name evidence="9" type="ORF">F503_00616</name>
</gene>
<evidence type="ECO:0000259" key="7">
    <source>
        <dbReference type="SMART" id="SM00385"/>
    </source>
</evidence>
<accession>S3C2Y6</accession>
<dbReference type="Pfam" id="PF02984">
    <property type="entry name" value="Cyclin_C"/>
    <property type="match status" value="1"/>
</dbReference>
<dbReference type="InterPro" id="IPR013763">
    <property type="entry name" value="Cyclin-like_dom"/>
</dbReference>
<dbReference type="SUPFAM" id="SSF47954">
    <property type="entry name" value="Cyclin-like"/>
    <property type="match status" value="2"/>
</dbReference>
<evidence type="ECO:0000256" key="5">
    <source>
        <dbReference type="SAM" id="Coils"/>
    </source>
</evidence>
<feature type="region of interest" description="Disordered" evidence="6">
    <location>
        <begin position="129"/>
        <end position="155"/>
    </location>
</feature>
<feature type="compositionally biased region" description="Polar residues" evidence="6">
    <location>
        <begin position="142"/>
        <end position="155"/>
    </location>
</feature>
<sequence>MAPTVFTSKTHQRQKSSMALNDAAKRTAFGDLSNTSRIRGDNIILNQKPNVAGNPLKAGIISSAPMPPPLSTAQLAPTAGLAAPAQRSRNSIAPHAEANQSKTYAVAAHKGAFVFSDADVHRDNRAANTYNGLKKSPRHTKSQPCLKNASGLQQKKTLRRTLSRLPVDHNTFQEEAMLPVPGAKQAVDESAYGGAPIKEESADEQLLAVEPVPAMPQPHSSQAPCLGDSLDNLDSLGFVDVNEAPFVDALEEFDHLNLPPLPEDDTEEDIGRLRDEIEAAVIEANEAVNAINSAKAMEEQVPYIVQPQTNYLSDVPAATVASAMSEGEPWDDDADYYDDQAYTTAHSFRSLGDNTTGGLTTVIMPRMTVKIQQELEIARSIVEASLSLEDMDDEIWDISMVAEYGDDIYNYMKELEVKMLPSPHYMDMQTEIQWSMRSVLMEWLIQVHARFNLLPETLFLTVNYIDRFLSAKIVSVAKLQLVGATAIFIASKYEEIICPSIQEIVYMVDGGYTTDEILKAERFMLSMLNFELGWPGPMSFLRRISKADDYDLDTRTLAKYFLEVTIMDERFVACPPSFLAAGSHCLARLMLRKGDWSTAHTHYSGYTWSQVRPLVCTILQCCRDPTTHHAAVFDKYASNKFKKASSYVEEEVQRGFVVPSLNSVCVPRGVSYPEQYVDCAEQFGQMH</sequence>
<dbReference type="CDD" id="cd20512">
    <property type="entry name" value="CYCLIN_CLBs_yeast_rpt2"/>
    <property type="match status" value="1"/>
</dbReference>
<dbReference type="PROSITE" id="PS00292">
    <property type="entry name" value="CYCLINS"/>
    <property type="match status" value="1"/>
</dbReference>
<organism evidence="9 10">
    <name type="scientific">Ophiostoma piceae (strain UAMH 11346)</name>
    <name type="common">Sap stain fungus</name>
    <dbReference type="NCBI Taxonomy" id="1262450"/>
    <lineage>
        <taxon>Eukaryota</taxon>
        <taxon>Fungi</taxon>
        <taxon>Dikarya</taxon>
        <taxon>Ascomycota</taxon>
        <taxon>Pezizomycotina</taxon>
        <taxon>Sordariomycetes</taxon>
        <taxon>Sordariomycetidae</taxon>
        <taxon>Ophiostomatales</taxon>
        <taxon>Ophiostomataceae</taxon>
        <taxon>Ophiostoma</taxon>
    </lineage>
</organism>
<evidence type="ECO:0000256" key="2">
    <source>
        <dbReference type="ARBA" id="ARBA00023127"/>
    </source>
</evidence>
<reference evidence="9 10" key="1">
    <citation type="journal article" date="2013" name="BMC Genomics">
        <title>The genome and transcriptome of the pine saprophyte Ophiostoma piceae, and a comparison with the bark beetle-associated pine pathogen Grosmannia clavigera.</title>
        <authorList>
            <person name="Haridas S."/>
            <person name="Wang Y."/>
            <person name="Lim L."/>
            <person name="Massoumi Alamouti S."/>
            <person name="Jackman S."/>
            <person name="Docking R."/>
            <person name="Robertson G."/>
            <person name="Birol I."/>
            <person name="Bohlmann J."/>
            <person name="Breuil C."/>
        </authorList>
    </citation>
    <scope>NUCLEOTIDE SEQUENCE [LARGE SCALE GENOMIC DNA]</scope>
    <source>
        <strain evidence="9 10">UAMH 11346</strain>
    </source>
</reference>
<dbReference type="eggNOG" id="KOG0653">
    <property type="taxonomic scope" value="Eukaryota"/>
</dbReference>
<dbReference type="InterPro" id="IPR036915">
    <property type="entry name" value="Cyclin-like_sf"/>
</dbReference>
<evidence type="ECO:0000256" key="1">
    <source>
        <dbReference type="ARBA" id="ARBA00022618"/>
    </source>
</evidence>
<dbReference type="AlphaFoldDB" id="S3C2Y6"/>
<dbReference type="EMBL" id="KE148150">
    <property type="protein sequence ID" value="EPE07894.1"/>
    <property type="molecule type" value="Genomic_DNA"/>
</dbReference>
<keyword evidence="5" id="KW-0175">Coiled coil</keyword>
<dbReference type="GO" id="GO:0051301">
    <property type="term" value="P:cell division"/>
    <property type="evidence" value="ECO:0007669"/>
    <property type="project" value="UniProtKB-KW"/>
</dbReference>
<comment type="similarity">
    <text evidence="4">Belongs to the cyclin family.</text>
</comment>
<keyword evidence="3" id="KW-0131">Cell cycle</keyword>
<protein>
    <submittedName>
        <fullName evidence="9">G2 mitotic-specific cyclin</fullName>
    </submittedName>
</protein>
<dbReference type="Pfam" id="PF00134">
    <property type="entry name" value="Cyclin_N"/>
    <property type="match status" value="1"/>
</dbReference>
<dbReference type="Proteomes" id="UP000016923">
    <property type="component" value="Unassembled WGS sequence"/>
</dbReference>